<dbReference type="EMBL" id="JAODUP010000688">
    <property type="protein sequence ID" value="KAK2145317.1"/>
    <property type="molecule type" value="Genomic_DNA"/>
</dbReference>
<sequence length="152" mass="17763">MSQTISYARISPLPLKLIRKPFKEMFSVHAFLRHEDSTKQVPFVSNIMSCRSKQDYIVIFHGISSPPQIRLVVLDNEEAIWRTIRTSTYMALCFLPTNHIPALFGQLKREASTESIKFLMEYMRKIWISSTDFPPPPPINLTCIRTHYLYIQ</sequence>
<evidence type="ECO:0000313" key="2">
    <source>
        <dbReference type="Proteomes" id="UP001208570"/>
    </source>
</evidence>
<protein>
    <recommendedName>
        <fullName evidence="3">MULE transposase domain-containing protein</fullName>
    </recommendedName>
</protein>
<proteinExistence type="predicted"/>
<dbReference type="AlphaFoldDB" id="A0AAD9J2E9"/>
<evidence type="ECO:0008006" key="3">
    <source>
        <dbReference type="Google" id="ProtNLM"/>
    </source>
</evidence>
<name>A0AAD9J2E9_9ANNE</name>
<keyword evidence="2" id="KW-1185">Reference proteome</keyword>
<reference evidence="1" key="1">
    <citation type="journal article" date="2023" name="Mol. Biol. Evol.">
        <title>Third-Generation Sequencing Reveals the Adaptive Role of the Epigenome in Three Deep-Sea Polychaetes.</title>
        <authorList>
            <person name="Perez M."/>
            <person name="Aroh O."/>
            <person name="Sun Y."/>
            <person name="Lan Y."/>
            <person name="Juniper S.K."/>
            <person name="Young C.R."/>
            <person name="Angers B."/>
            <person name="Qian P.Y."/>
        </authorList>
    </citation>
    <scope>NUCLEOTIDE SEQUENCE</scope>
    <source>
        <strain evidence="1">P08H-3</strain>
    </source>
</reference>
<accession>A0AAD9J2E9</accession>
<gene>
    <name evidence="1" type="ORF">LSH36_688g01104</name>
</gene>
<comment type="caution">
    <text evidence="1">The sequence shown here is derived from an EMBL/GenBank/DDBJ whole genome shotgun (WGS) entry which is preliminary data.</text>
</comment>
<evidence type="ECO:0000313" key="1">
    <source>
        <dbReference type="EMBL" id="KAK2145317.1"/>
    </source>
</evidence>
<dbReference type="Proteomes" id="UP001208570">
    <property type="component" value="Unassembled WGS sequence"/>
</dbReference>
<organism evidence="1 2">
    <name type="scientific">Paralvinella palmiformis</name>
    <dbReference type="NCBI Taxonomy" id="53620"/>
    <lineage>
        <taxon>Eukaryota</taxon>
        <taxon>Metazoa</taxon>
        <taxon>Spiralia</taxon>
        <taxon>Lophotrochozoa</taxon>
        <taxon>Annelida</taxon>
        <taxon>Polychaeta</taxon>
        <taxon>Sedentaria</taxon>
        <taxon>Canalipalpata</taxon>
        <taxon>Terebellida</taxon>
        <taxon>Terebelliformia</taxon>
        <taxon>Alvinellidae</taxon>
        <taxon>Paralvinella</taxon>
    </lineage>
</organism>